<dbReference type="InterPro" id="IPR004342">
    <property type="entry name" value="EXS_C"/>
</dbReference>
<dbReference type="GO" id="GO:0016036">
    <property type="term" value="P:cellular response to phosphate starvation"/>
    <property type="evidence" value="ECO:0000318"/>
    <property type="project" value="GO_Central"/>
</dbReference>
<dbReference type="HOGENOM" id="CLU_006116_1_2_1"/>
<dbReference type="Pfam" id="PF03124">
    <property type="entry name" value="EXS"/>
    <property type="match status" value="1"/>
</dbReference>
<accession>B6JV32</accession>
<feature type="transmembrane region" description="Helical" evidence="6">
    <location>
        <begin position="410"/>
        <end position="426"/>
    </location>
</feature>
<dbReference type="GO" id="GO:0180029">
    <property type="term" value="P:phosphate ion export across plasma membrane"/>
    <property type="evidence" value="ECO:0007669"/>
    <property type="project" value="EnsemblFungi"/>
</dbReference>
<keyword evidence="11" id="KW-1185">Reference proteome</keyword>
<proteinExistence type="inferred from homology"/>
<dbReference type="eggNOG" id="KOG1162">
    <property type="taxonomic scope" value="Eukaryota"/>
</dbReference>
<dbReference type="JaponicusDB" id="SJAG_00233">
    <property type="gene designation" value="spx2"/>
</dbReference>
<dbReference type="Pfam" id="PF03105">
    <property type="entry name" value="SPX"/>
    <property type="match status" value="1"/>
</dbReference>
<dbReference type="PANTHER" id="PTHR10783:SF103">
    <property type="entry name" value="SOLUTE CARRIER FAMILY 53 MEMBER 1"/>
    <property type="match status" value="1"/>
</dbReference>
<feature type="transmembrane region" description="Helical" evidence="6">
    <location>
        <begin position="541"/>
        <end position="567"/>
    </location>
</feature>
<dbReference type="Proteomes" id="UP000001744">
    <property type="component" value="Unassembled WGS sequence"/>
</dbReference>
<dbReference type="RefSeq" id="XP_002171526.1">
    <property type="nucleotide sequence ID" value="XM_002171490.1"/>
</dbReference>
<gene>
    <name evidence="10" type="primary">spx2</name>
    <name evidence="9" type="ORF">SJAG_00233</name>
</gene>
<dbReference type="OMA" id="FMQLYGV"/>
<dbReference type="STRING" id="402676.B6JV32"/>
<feature type="domain" description="EXS" evidence="7">
    <location>
        <begin position="434"/>
        <end position="628"/>
    </location>
</feature>
<keyword evidence="3 6" id="KW-0812">Transmembrane</keyword>
<feature type="transmembrane region" description="Helical" evidence="6">
    <location>
        <begin position="322"/>
        <end position="342"/>
    </location>
</feature>
<keyword evidence="4 6" id="KW-1133">Transmembrane helix</keyword>
<evidence type="ECO:0000256" key="3">
    <source>
        <dbReference type="ARBA" id="ARBA00022692"/>
    </source>
</evidence>
<feature type="transmembrane region" description="Helical" evidence="6">
    <location>
        <begin position="276"/>
        <end position="301"/>
    </location>
</feature>
<evidence type="ECO:0000256" key="2">
    <source>
        <dbReference type="ARBA" id="ARBA00009665"/>
    </source>
</evidence>
<dbReference type="CDD" id="cd14475">
    <property type="entry name" value="SPX_SYG1_like"/>
    <property type="match status" value="1"/>
</dbReference>
<dbReference type="PROSITE" id="PS51382">
    <property type="entry name" value="SPX"/>
    <property type="match status" value="1"/>
</dbReference>
<evidence type="ECO:0000313" key="11">
    <source>
        <dbReference type="Proteomes" id="UP000001744"/>
    </source>
</evidence>
<dbReference type="PROSITE" id="PS51380">
    <property type="entry name" value="EXS"/>
    <property type="match status" value="1"/>
</dbReference>
<dbReference type="EMBL" id="KE651166">
    <property type="protein sequence ID" value="EEB05233.1"/>
    <property type="molecule type" value="Genomic_DNA"/>
</dbReference>
<dbReference type="VEuPathDB" id="FungiDB:SJAG_00233"/>
<feature type="domain" description="SPX" evidence="8">
    <location>
        <begin position="1"/>
        <end position="193"/>
    </location>
</feature>
<comment type="similarity">
    <text evidence="2">Belongs to the SYG1 (TC 2.A.94) family.</text>
</comment>
<dbReference type="GO" id="GO:0000822">
    <property type="term" value="F:inositol hexakisphosphate binding"/>
    <property type="evidence" value="ECO:0000318"/>
    <property type="project" value="GO_Central"/>
</dbReference>
<evidence type="ECO:0000256" key="1">
    <source>
        <dbReference type="ARBA" id="ARBA00004141"/>
    </source>
</evidence>
<evidence type="ECO:0000313" key="9">
    <source>
        <dbReference type="EMBL" id="EEB05233.1"/>
    </source>
</evidence>
<sequence length="661" mass="78249">MKFGKYIEHELVPGLFTLSPTYVTDFLVDDELYQLHPAFSDFLRNQIAKVESFYESLIRDAEERRELIIDQADVYSKLDLMRKHGDFQKSENVVLLRRVEPPWKRLLRRLTQRVHLQKLPRFATRQTDIPSDAYSPRMSQKKLHQKLKSALSDYYDFLSLVSQYQTLNLTAFRKILKKYDKTFDTFLQEPIMRKNVDQQAFADNSHVESLQRATTALYARLFTHNDLKKAADRLRSVRLQRSYSSISMRAGILLGAGVVLSIEGLCYYQSNEREAYLLQIWGGFFLLIFGFLCFCVNCFIWQTKRINYVLIFEFNMRKTLDWHEYLELVSVLFFLFSLFFWLSLRNFFPGFTIYFPVLFLGIVFILSLLPIRRFFGSTRLFCYRSLFRILLSGLFSVCFVDFFFADQLVSLAYASGNIALFFCLYAKKWNDPASCNSSHSPLMGFFTTLPYIFRFLQCIRRFADTAQSFPHLANMLKYTFGMLSQVFLSLWRRFSSRRYYITYLVFAALNAIYSYIWDVVMDWSLIQRKNRKWGFRPNRVYGGLIIYIIAMIFNAIIRCAFIFYGIFPGHIQHSSNVSFFMCFAEVIRRSVWNLFRLENEEIYNRENFRAARDTQLPDLIRPKVHDQRDKTISGAHAQDFERHSVVYSDDGTEMTERTDDD</sequence>
<dbReference type="InterPro" id="IPR004331">
    <property type="entry name" value="SPX_dom"/>
</dbReference>
<dbReference type="PANTHER" id="PTHR10783">
    <property type="entry name" value="XENOTROPIC AND POLYTROPIC RETROVIRUS RECEPTOR 1-RELATED"/>
    <property type="match status" value="1"/>
</dbReference>
<dbReference type="GeneID" id="7047819"/>
<feature type="transmembrane region" description="Helical" evidence="6">
    <location>
        <begin position="381"/>
        <end position="404"/>
    </location>
</feature>
<evidence type="ECO:0000256" key="5">
    <source>
        <dbReference type="ARBA" id="ARBA00023136"/>
    </source>
</evidence>
<reference evidence="9 11" key="1">
    <citation type="journal article" date="2011" name="Science">
        <title>Comparative functional genomics of the fission yeasts.</title>
        <authorList>
            <person name="Rhind N."/>
            <person name="Chen Z."/>
            <person name="Yassour M."/>
            <person name="Thompson D.A."/>
            <person name="Haas B.J."/>
            <person name="Habib N."/>
            <person name="Wapinski I."/>
            <person name="Roy S."/>
            <person name="Lin M.F."/>
            <person name="Heiman D.I."/>
            <person name="Young S.K."/>
            <person name="Furuya K."/>
            <person name="Guo Y."/>
            <person name="Pidoux A."/>
            <person name="Chen H.M."/>
            <person name="Robbertse B."/>
            <person name="Goldberg J.M."/>
            <person name="Aoki K."/>
            <person name="Bayne E.H."/>
            <person name="Berlin A.M."/>
            <person name="Desjardins C.A."/>
            <person name="Dobbs E."/>
            <person name="Dukaj L."/>
            <person name="Fan L."/>
            <person name="FitzGerald M.G."/>
            <person name="French C."/>
            <person name="Gujja S."/>
            <person name="Hansen K."/>
            <person name="Keifenheim D."/>
            <person name="Levin J.Z."/>
            <person name="Mosher R.A."/>
            <person name="Mueller C.A."/>
            <person name="Pfiffner J."/>
            <person name="Priest M."/>
            <person name="Russ C."/>
            <person name="Smialowska A."/>
            <person name="Swoboda P."/>
            <person name="Sykes S.M."/>
            <person name="Vaughn M."/>
            <person name="Vengrova S."/>
            <person name="Yoder R."/>
            <person name="Zeng Q."/>
            <person name="Allshire R."/>
            <person name="Baulcombe D."/>
            <person name="Birren B.W."/>
            <person name="Brown W."/>
            <person name="Ekwall K."/>
            <person name="Kellis M."/>
            <person name="Leatherwood J."/>
            <person name="Levin H."/>
            <person name="Margalit H."/>
            <person name="Martienssen R."/>
            <person name="Nieduszynski C.A."/>
            <person name="Spatafora J.W."/>
            <person name="Friedman N."/>
            <person name="Dalgaard J.Z."/>
            <person name="Baumann P."/>
            <person name="Niki H."/>
            <person name="Regev A."/>
            <person name="Nusbaum C."/>
        </authorList>
    </citation>
    <scope>NUCLEOTIDE SEQUENCE [LARGE SCALE GENOMIC DNA]</scope>
    <source>
        <strain evidence="11">yFS275 / FY16936</strain>
    </source>
</reference>
<organism evidence="9 11">
    <name type="scientific">Schizosaccharomyces japonicus (strain yFS275 / FY16936)</name>
    <name type="common">Fission yeast</name>
    <dbReference type="NCBI Taxonomy" id="402676"/>
    <lineage>
        <taxon>Eukaryota</taxon>
        <taxon>Fungi</taxon>
        <taxon>Dikarya</taxon>
        <taxon>Ascomycota</taxon>
        <taxon>Taphrinomycotina</taxon>
        <taxon>Schizosaccharomycetes</taxon>
        <taxon>Schizosaccharomycetales</taxon>
        <taxon>Schizosaccharomycetaceae</taxon>
        <taxon>Schizosaccharomyces</taxon>
    </lineage>
</organism>
<dbReference type="GO" id="GO:0005315">
    <property type="term" value="F:phosphate transmembrane transporter activity"/>
    <property type="evidence" value="ECO:0000318"/>
    <property type="project" value="GO_Central"/>
</dbReference>
<evidence type="ECO:0000259" key="7">
    <source>
        <dbReference type="PROSITE" id="PS51380"/>
    </source>
</evidence>
<dbReference type="GO" id="GO:0005886">
    <property type="term" value="C:plasma membrane"/>
    <property type="evidence" value="ECO:0000318"/>
    <property type="project" value="GO_Central"/>
</dbReference>
<dbReference type="AlphaFoldDB" id="B6JV32"/>
<evidence type="ECO:0000256" key="4">
    <source>
        <dbReference type="ARBA" id="ARBA00022989"/>
    </source>
</evidence>
<feature type="transmembrane region" description="Helical" evidence="6">
    <location>
        <begin position="500"/>
        <end position="520"/>
    </location>
</feature>
<comment type="subcellular location">
    <subcellularLocation>
        <location evidence="1">Membrane</location>
        <topology evidence="1">Multi-pass membrane protein</topology>
    </subcellularLocation>
</comment>
<evidence type="ECO:0000256" key="6">
    <source>
        <dbReference type="SAM" id="Phobius"/>
    </source>
</evidence>
<name>B6JV32_SCHJY</name>
<evidence type="ECO:0000313" key="10">
    <source>
        <dbReference type="JaponicusDB" id="SJAG_00233"/>
    </source>
</evidence>
<dbReference type="OrthoDB" id="9970435at2759"/>
<dbReference type="GO" id="GO:0006817">
    <property type="term" value="P:phosphate ion transport"/>
    <property type="evidence" value="ECO:0000318"/>
    <property type="project" value="GO_Central"/>
</dbReference>
<evidence type="ECO:0000259" key="8">
    <source>
        <dbReference type="PROSITE" id="PS51382"/>
    </source>
</evidence>
<keyword evidence="5 6" id="KW-0472">Membrane</keyword>
<protein>
    <submittedName>
        <fullName evidence="9">SPX/EXS domain-containing protein</fullName>
    </submittedName>
</protein>
<feature type="transmembrane region" description="Helical" evidence="6">
    <location>
        <begin position="348"/>
        <end position="369"/>
    </location>
</feature>
<feature type="transmembrane region" description="Helical" evidence="6">
    <location>
        <begin position="250"/>
        <end position="270"/>
    </location>
</feature>